<dbReference type="GO" id="GO:0016491">
    <property type="term" value="F:oxidoreductase activity"/>
    <property type="evidence" value="ECO:0007669"/>
    <property type="project" value="UniProtKB-KW"/>
</dbReference>
<feature type="region of interest" description="Disordered" evidence="4">
    <location>
        <begin position="465"/>
        <end position="534"/>
    </location>
</feature>
<keyword evidence="2" id="KW-0521">NADP</keyword>
<dbReference type="Pfam" id="PF00248">
    <property type="entry name" value="Aldo_ket_red"/>
    <property type="match status" value="1"/>
</dbReference>
<organism evidence="6 7">
    <name type="scientific">Apolygus lucorum</name>
    <name type="common">Small green plant bug</name>
    <name type="synonym">Lygocoris lucorum</name>
    <dbReference type="NCBI Taxonomy" id="248454"/>
    <lineage>
        <taxon>Eukaryota</taxon>
        <taxon>Metazoa</taxon>
        <taxon>Ecdysozoa</taxon>
        <taxon>Arthropoda</taxon>
        <taxon>Hexapoda</taxon>
        <taxon>Insecta</taxon>
        <taxon>Pterygota</taxon>
        <taxon>Neoptera</taxon>
        <taxon>Paraneoptera</taxon>
        <taxon>Hemiptera</taxon>
        <taxon>Heteroptera</taxon>
        <taxon>Panheteroptera</taxon>
        <taxon>Cimicomorpha</taxon>
        <taxon>Miridae</taxon>
        <taxon>Mirini</taxon>
        <taxon>Apolygus</taxon>
    </lineage>
</organism>
<evidence type="ECO:0000259" key="5">
    <source>
        <dbReference type="Pfam" id="PF00248"/>
    </source>
</evidence>
<dbReference type="PROSITE" id="PS00062">
    <property type="entry name" value="ALDOKETO_REDUCTASE_2"/>
    <property type="match status" value="1"/>
</dbReference>
<dbReference type="InterPro" id="IPR036812">
    <property type="entry name" value="NAD(P)_OxRdtase_dom_sf"/>
</dbReference>
<feature type="domain" description="NADP-dependent oxidoreductase" evidence="5">
    <location>
        <begin position="134"/>
        <end position="419"/>
    </location>
</feature>
<dbReference type="SUPFAM" id="SSF51430">
    <property type="entry name" value="NAD(P)-linked oxidoreductase"/>
    <property type="match status" value="1"/>
</dbReference>
<reference evidence="6" key="1">
    <citation type="journal article" date="2021" name="Mol. Ecol. Resour.">
        <title>Apolygus lucorum genome provides insights into omnivorousness and mesophyll feeding.</title>
        <authorList>
            <person name="Liu Y."/>
            <person name="Liu H."/>
            <person name="Wang H."/>
            <person name="Huang T."/>
            <person name="Liu B."/>
            <person name="Yang B."/>
            <person name="Yin L."/>
            <person name="Li B."/>
            <person name="Zhang Y."/>
            <person name="Zhang S."/>
            <person name="Jiang F."/>
            <person name="Zhang X."/>
            <person name="Ren Y."/>
            <person name="Wang B."/>
            <person name="Wang S."/>
            <person name="Lu Y."/>
            <person name="Wu K."/>
            <person name="Fan W."/>
            <person name="Wang G."/>
        </authorList>
    </citation>
    <scope>NUCLEOTIDE SEQUENCE</scope>
    <source>
        <strain evidence="6">12Hb</strain>
    </source>
</reference>
<dbReference type="FunFam" id="3.20.20.100:FF:000006">
    <property type="entry name" value="Aldo-keto reductase family 1 member A1"/>
    <property type="match status" value="1"/>
</dbReference>
<accession>A0A8S9XX77</accession>
<dbReference type="InterPro" id="IPR020471">
    <property type="entry name" value="AKR"/>
</dbReference>
<evidence type="ECO:0000256" key="4">
    <source>
        <dbReference type="SAM" id="MobiDB-lite"/>
    </source>
</evidence>
<name>A0A8S9XX77_APOLU</name>
<evidence type="ECO:0000313" key="6">
    <source>
        <dbReference type="EMBL" id="KAF6212215.1"/>
    </source>
</evidence>
<dbReference type="InterPro" id="IPR023210">
    <property type="entry name" value="NADP_OxRdtase_dom"/>
</dbReference>
<evidence type="ECO:0000256" key="1">
    <source>
        <dbReference type="ARBA" id="ARBA00007905"/>
    </source>
</evidence>
<dbReference type="EMBL" id="WIXP02000004">
    <property type="protein sequence ID" value="KAF6212215.1"/>
    <property type="molecule type" value="Genomic_DNA"/>
</dbReference>
<evidence type="ECO:0000256" key="2">
    <source>
        <dbReference type="ARBA" id="ARBA00022857"/>
    </source>
</evidence>
<dbReference type="PRINTS" id="PR00069">
    <property type="entry name" value="ALDKETRDTASE"/>
</dbReference>
<protein>
    <recommendedName>
        <fullName evidence="5">NADP-dependent oxidoreductase domain-containing protein</fullName>
    </recommendedName>
</protein>
<sequence>MGKIINAGGMSVEIPDLPDTRRQTAQLNQVEPAFALESPDEALEDPLETAARTEVVNAPPSTSEVDPEMEGNHLIHEEERLVRRIGPERTASLTHYDPVRPEETRAEVNLKELNMAPLSPTSVLCSGNMKMPIIGIGTWQGTNDEVLVAVDAALEAGYRHIDTAHVYKNETGIGTVLKKWFDSGKLKREEVFIVTKVNPTHLRPEHIEKSLNESLKNLGLEYVDLFIIHNPVGWKYTEDGKMPIENGLLAVDMKTDHVACWKVMEEMVDKGKTKSIGVSNFTLKQVKRLVEVGRIKPVYNQVELHVYFQQKELVEYSKKNGVVTCAYGPIGSPGLEKFNNRLGCRLDGHVYLHPMEDPVVLEIAKKYGKTPAQVLLRHLVQYGIGVIPKSSNPKRVKENLDIFDFELTSEEYEKMKALDKGEAGRQFKRGGLFTSMVKHPEFHIPQMSATLRKEGSEDIWKFDIKGGAPVRSGHPHSYRETKGQPPPPTQDQDDPRGGAEAEGGQRPTLFQQFRSSSPSYPPSCSPPFGHNTHNSHFALRNALKLLSNLYLKSPPQVN</sequence>
<dbReference type="Proteomes" id="UP000466442">
    <property type="component" value="Unassembled WGS sequence"/>
</dbReference>
<evidence type="ECO:0000313" key="7">
    <source>
        <dbReference type="Proteomes" id="UP000466442"/>
    </source>
</evidence>
<dbReference type="AlphaFoldDB" id="A0A8S9XX77"/>
<keyword evidence="3" id="KW-0560">Oxidoreductase</keyword>
<proteinExistence type="inferred from homology"/>
<comment type="caution">
    <text evidence="6">The sequence shown here is derived from an EMBL/GenBank/DDBJ whole genome shotgun (WGS) entry which is preliminary data.</text>
</comment>
<dbReference type="Gene3D" id="3.20.20.100">
    <property type="entry name" value="NADP-dependent oxidoreductase domain"/>
    <property type="match status" value="1"/>
</dbReference>
<dbReference type="PROSITE" id="PS00798">
    <property type="entry name" value="ALDOKETO_REDUCTASE_1"/>
    <property type="match status" value="1"/>
</dbReference>
<dbReference type="InterPro" id="IPR018170">
    <property type="entry name" value="Aldo/ket_reductase_CS"/>
</dbReference>
<dbReference type="OrthoDB" id="416253at2759"/>
<dbReference type="PANTHER" id="PTHR11732">
    <property type="entry name" value="ALDO/KETO REDUCTASE"/>
    <property type="match status" value="1"/>
</dbReference>
<gene>
    <name evidence="6" type="ORF">GE061_012736</name>
</gene>
<evidence type="ECO:0000256" key="3">
    <source>
        <dbReference type="ARBA" id="ARBA00023002"/>
    </source>
</evidence>
<comment type="similarity">
    <text evidence="1">Belongs to the aldo/keto reductase family.</text>
</comment>
<keyword evidence="7" id="KW-1185">Reference proteome</keyword>